<sequence length="236" mass="25889">MDITGAFRVLTKGLSPPSYKTPKVQTACTGHMTTVYTDGSCTDGGYEEARARVGVWFGDGDGRNSVRVPVELPQTNNVAESLAVLLPGRKAPRDGNLIIKTDSQYVIDVLEKYREKIEDTDWLEQTNCAVLEPTIAEIRCRQGKTTLIKVKGHSGEIGNENTDRLAALGAEKEPGRPIDLSIDERVKVKGAKLSRMTQALLYKGIRRVKAQSVPPRRGMVAGLDAVRHAAHSERHQ</sequence>
<dbReference type="GO" id="GO:0046872">
    <property type="term" value="F:metal ion binding"/>
    <property type="evidence" value="ECO:0007669"/>
    <property type="project" value="UniProtKB-KW"/>
</dbReference>
<dbReference type="OrthoDB" id="2976650at2759"/>
<protein>
    <recommendedName>
        <fullName evidence="3">ribonuclease H</fullName>
        <ecNumber evidence="3">3.1.26.4</ecNumber>
    </recommendedName>
</protein>
<dbReference type="SUPFAM" id="SSF53098">
    <property type="entry name" value="Ribonuclease H-like"/>
    <property type="match status" value="1"/>
</dbReference>
<evidence type="ECO:0000256" key="2">
    <source>
        <dbReference type="ARBA" id="ARBA00005300"/>
    </source>
</evidence>
<feature type="domain" description="RNase H type-1" evidence="8">
    <location>
        <begin position="29"/>
        <end position="171"/>
    </location>
</feature>
<dbReference type="InterPro" id="IPR050092">
    <property type="entry name" value="RNase_H"/>
</dbReference>
<dbReference type="PANTHER" id="PTHR10642:SF26">
    <property type="entry name" value="RIBONUCLEASE H1"/>
    <property type="match status" value="1"/>
</dbReference>
<dbReference type="Proteomes" id="UP000521943">
    <property type="component" value="Unassembled WGS sequence"/>
</dbReference>
<keyword evidence="4" id="KW-0540">Nuclease</keyword>
<dbReference type="GO" id="GO:0004523">
    <property type="term" value="F:RNA-DNA hybrid ribonuclease activity"/>
    <property type="evidence" value="ECO:0007669"/>
    <property type="project" value="UniProtKB-EC"/>
</dbReference>
<organism evidence="9 10">
    <name type="scientific">Ephemerocybe angulata</name>
    <dbReference type="NCBI Taxonomy" id="980116"/>
    <lineage>
        <taxon>Eukaryota</taxon>
        <taxon>Fungi</taxon>
        <taxon>Dikarya</taxon>
        <taxon>Basidiomycota</taxon>
        <taxon>Agaricomycotina</taxon>
        <taxon>Agaricomycetes</taxon>
        <taxon>Agaricomycetidae</taxon>
        <taxon>Agaricales</taxon>
        <taxon>Agaricineae</taxon>
        <taxon>Psathyrellaceae</taxon>
        <taxon>Ephemerocybe</taxon>
    </lineage>
</organism>
<keyword evidence="5" id="KW-0479">Metal-binding</keyword>
<keyword evidence="7" id="KW-0378">Hydrolase</keyword>
<reference evidence="9 10" key="1">
    <citation type="submission" date="2020-07" db="EMBL/GenBank/DDBJ databases">
        <title>Comparative genomics of pyrophilous fungi reveals a link between fire events and developmental genes.</title>
        <authorList>
            <consortium name="DOE Joint Genome Institute"/>
            <person name="Steindorff A.S."/>
            <person name="Carver A."/>
            <person name="Calhoun S."/>
            <person name="Stillman K."/>
            <person name="Liu H."/>
            <person name="Lipzen A."/>
            <person name="Pangilinan J."/>
            <person name="Labutti K."/>
            <person name="Bruns T.D."/>
            <person name="Grigoriev I.V."/>
        </authorList>
    </citation>
    <scope>NUCLEOTIDE SEQUENCE [LARGE SCALE GENOMIC DNA]</scope>
    <source>
        <strain evidence="9 10">CBS 144469</strain>
    </source>
</reference>
<dbReference type="GO" id="GO:0043137">
    <property type="term" value="P:DNA replication, removal of RNA primer"/>
    <property type="evidence" value="ECO:0007669"/>
    <property type="project" value="TreeGrafter"/>
</dbReference>
<dbReference type="GO" id="GO:0003676">
    <property type="term" value="F:nucleic acid binding"/>
    <property type="evidence" value="ECO:0007669"/>
    <property type="project" value="InterPro"/>
</dbReference>
<dbReference type="CDD" id="cd09280">
    <property type="entry name" value="RNase_HI_eukaryote_like"/>
    <property type="match status" value="1"/>
</dbReference>
<dbReference type="InterPro" id="IPR012337">
    <property type="entry name" value="RNaseH-like_sf"/>
</dbReference>
<evidence type="ECO:0000259" key="8">
    <source>
        <dbReference type="PROSITE" id="PS50879"/>
    </source>
</evidence>
<evidence type="ECO:0000256" key="7">
    <source>
        <dbReference type="ARBA" id="ARBA00022801"/>
    </source>
</evidence>
<comment type="catalytic activity">
    <reaction evidence="1">
        <text>Endonucleolytic cleavage to 5'-phosphomonoester.</text>
        <dbReference type="EC" id="3.1.26.4"/>
    </reaction>
</comment>
<dbReference type="EMBL" id="JACGCI010000173">
    <property type="protein sequence ID" value="KAF6742728.1"/>
    <property type="molecule type" value="Genomic_DNA"/>
</dbReference>
<accession>A0A8H6LT16</accession>
<keyword evidence="10" id="KW-1185">Reference proteome</keyword>
<dbReference type="EC" id="3.1.26.4" evidence="3"/>
<evidence type="ECO:0000256" key="1">
    <source>
        <dbReference type="ARBA" id="ARBA00000077"/>
    </source>
</evidence>
<evidence type="ECO:0000256" key="3">
    <source>
        <dbReference type="ARBA" id="ARBA00012180"/>
    </source>
</evidence>
<dbReference type="InterPro" id="IPR002156">
    <property type="entry name" value="RNaseH_domain"/>
</dbReference>
<evidence type="ECO:0000256" key="5">
    <source>
        <dbReference type="ARBA" id="ARBA00022723"/>
    </source>
</evidence>
<keyword evidence="6" id="KW-0255">Endonuclease</keyword>
<name>A0A8H6LT16_9AGAR</name>
<dbReference type="PANTHER" id="PTHR10642">
    <property type="entry name" value="RIBONUCLEASE H1"/>
    <property type="match status" value="1"/>
</dbReference>
<gene>
    <name evidence="9" type="ORF">DFP72DRAFT_829967</name>
</gene>
<evidence type="ECO:0000256" key="6">
    <source>
        <dbReference type="ARBA" id="ARBA00022759"/>
    </source>
</evidence>
<evidence type="ECO:0000313" key="10">
    <source>
        <dbReference type="Proteomes" id="UP000521943"/>
    </source>
</evidence>
<dbReference type="Pfam" id="PF00075">
    <property type="entry name" value="RNase_H"/>
    <property type="match status" value="1"/>
</dbReference>
<comment type="similarity">
    <text evidence="2">Belongs to the RNase H family.</text>
</comment>
<proteinExistence type="inferred from homology"/>
<evidence type="ECO:0000313" key="9">
    <source>
        <dbReference type="EMBL" id="KAF6742728.1"/>
    </source>
</evidence>
<evidence type="ECO:0000256" key="4">
    <source>
        <dbReference type="ARBA" id="ARBA00022722"/>
    </source>
</evidence>
<dbReference type="AlphaFoldDB" id="A0A8H6LT16"/>
<dbReference type="Gene3D" id="3.30.420.10">
    <property type="entry name" value="Ribonuclease H-like superfamily/Ribonuclease H"/>
    <property type="match status" value="1"/>
</dbReference>
<dbReference type="InterPro" id="IPR036397">
    <property type="entry name" value="RNaseH_sf"/>
</dbReference>
<comment type="caution">
    <text evidence="9">The sequence shown here is derived from an EMBL/GenBank/DDBJ whole genome shotgun (WGS) entry which is preliminary data.</text>
</comment>
<dbReference type="PROSITE" id="PS50879">
    <property type="entry name" value="RNASE_H_1"/>
    <property type="match status" value="1"/>
</dbReference>